<keyword evidence="2" id="KW-1185">Reference proteome</keyword>
<evidence type="ECO:0000313" key="2">
    <source>
        <dbReference type="Proteomes" id="UP001187531"/>
    </source>
</evidence>
<protein>
    <submittedName>
        <fullName evidence="1">Uncharacterized protein</fullName>
    </submittedName>
</protein>
<comment type="caution">
    <text evidence="1">The sequence shown here is derived from an EMBL/GenBank/DDBJ whole genome shotgun (WGS) entry which is preliminary data.</text>
</comment>
<dbReference type="EMBL" id="JAVRJZ010000005">
    <property type="protein sequence ID" value="KAK2722703.1"/>
    <property type="molecule type" value="Genomic_DNA"/>
</dbReference>
<sequence>MARSLLDGVTDRLGSFLTGVSALPFLDESNQRGQIRTSYPHQEERVDTFSPSRNYIGNILRRKLKGVFKMLKQLPRLGWV</sequence>
<accession>A0AA88I7F5</accession>
<name>A0AA88I7F5_ARTSF</name>
<proteinExistence type="predicted"/>
<organism evidence="1 2">
    <name type="scientific">Artemia franciscana</name>
    <name type="common">Brine shrimp</name>
    <name type="synonym">Artemia sanfranciscana</name>
    <dbReference type="NCBI Taxonomy" id="6661"/>
    <lineage>
        <taxon>Eukaryota</taxon>
        <taxon>Metazoa</taxon>
        <taxon>Ecdysozoa</taxon>
        <taxon>Arthropoda</taxon>
        <taxon>Crustacea</taxon>
        <taxon>Branchiopoda</taxon>
        <taxon>Anostraca</taxon>
        <taxon>Artemiidae</taxon>
        <taxon>Artemia</taxon>
    </lineage>
</organism>
<dbReference type="Proteomes" id="UP001187531">
    <property type="component" value="Unassembled WGS sequence"/>
</dbReference>
<evidence type="ECO:0000313" key="1">
    <source>
        <dbReference type="EMBL" id="KAK2722703.1"/>
    </source>
</evidence>
<gene>
    <name evidence="1" type="ORF">QYM36_003025</name>
</gene>
<dbReference type="AlphaFoldDB" id="A0AA88I7F5"/>
<reference evidence="1" key="1">
    <citation type="submission" date="2023-07" db="EMBL/GenBank/DDBJ databases">
        <title>Chromosome-level genome assembly of Artemia franciscana.</title>
        <authorList>
            <person name="Jo E."/>
        </authorList>
    </citation>
    <scope>NUCLEOTIDE SEQUENCE</scope>
    <source>
        <tissue evidence="1">Whole body</tissue>
    </source>
</reference>